<dbReference type="PANTHER" id="PTHR12916:SF9">
    <property type="entry name" value="NEUROGENIC LOCUS NOTCH HOMOLOG PROTEIN 1-RELATED"/>
    <property type="match status" value="1"/>
</dbReference>
<proteinExistence type="predicted"/>
<feature type="domain" description="EGF-like" evidence="7">
    <location>
        <begin position="10"/>
        <end position="46"/>
    </location>
</feature>
<dbReference type="SMART" id="SM00209">
    <property type="entry name" value="TSP1"/>
    <property type="match status" value="1"/>
</dbReference>
<reference evidence="9" key="3">
    <citation type="submission" date="2015-06" db="UniProtKB">
        <authorList>
            <consortium name="EnsemblMetazoa"/>
        </authorList>
    </citation>
    <scope>IDENTIFICATION</scope>
</reference>
<dbReference type="FunFam" id="2.10.25.10:FF:000117">
    <property type="entry name" value="Delta-like protein"/>
    <property type="match status" value="1"/>
</dbReference>
<dbReference type="GO" id="GO:0007219">
    <property type="term" value="P:Notch signaling pathway"/>
    <property type="evidence" value="ECO:0007669"/>
    <property type="project" value="TreeGrafter"/>
</dbReference>
<dbReference type="PROSITE" id="PS01186">
    <property type="entry name" value="EGF_2"/>
    <property type="match status" value="3"/>
</dbReference>
<reference evidence="8 10" key="2">
    <citation type="journal article" date="2013" name="Nature">
        <title>Insights into bilaterian evolution from three spiralian genomes.</title>
        <authorList>
            <person name="Simakov O."/>
            <person name="Marletaz F."/>
            <person name="Cho S.J."/>
            <person name="Edsinger-Gonzales E."/>
            <person name="Havlak P."/>
            <person name="Hellsten U."/>
            <person name="Kuo D.H."/>
            <person name="Larsson T."/>
            <person name="Lv J."/>
            <person name="Arendt D."/>
            <person name="Savage R."/>
            <person name="Osoegawa K."/>
            <person name="de Jong P."/>
            <person name="Grimwood J."/>
            <person name="Chapman J.A."/>
            <person name="Shapiro H."/>
            <person name="Aerts A."/>
            <person name="Otillar R.P."/>
            <person name="Terry A.Y."/>
            <person name="Boore J.L."/>
            <person name="Grigoriev I.V."/>
            <person name="Lindberg D.R."/>
            <person name="Seaver E.C."/>
            <person name="Weisblat D.A."/>
            <person name="Putnam N.H."/>
            <person name="Rokhsar D.S."/>
        </authorList>
    </citation>
    <scope>NUCLEOTIDE SEQUENCE</scope>
    <source>
        <strain evidence="8 10">I ESC-2004</strain>
    </source>
</reference>
<dbReference type="PROSITE" id="PS50026">
    <property type="entry name" value="EGF_3"/>
    <property type="match status" value="3"/>
</dbReference>
<dbReference type="HOGENOM" id="CLU_960562_0_0_1"/>
<keyword evidence="4 6" id="KW-1015">Disulfide bond</keyword>
<dbReference type="InterPro" id="IPR000884">
    <property type="entry name" value="TSP1_rpt"/>
</dbReference>
<dbReference type="GO" id="GO:0005112">
    <property type="term" value="F:Notch binding"/>
    <property type="evidence" value="ECO:0007669"/>
    <property type="project" value="TreeGrafter"/>
</dbReference>
<evidence type="ECO:0000256" key="4">
    <source>
        <dbReference type="ARBA" id="ARBA00023157"/>
    </source>
</evidence>
<evidence type="ECO:0000313" key="10">
    <source>
        <dbReference type="Proteomes" id="UP000014760"/>
    </source>
</evidence>
<feature type="disulfide bond" evidence="6">
    <location>
        <begin position="36"/>
        <end position="45"/>
    </location>
</feature>
<gene>
    <name evidence="8" type="ORF">CAPTEDRAFT_148381</name>
</gene>
<accession>R7VLV3</accession>
<dbReference type="GO" id="GO:0005509">
    <property type="term" value="F:calcium ion binding"/>
    <property type="evidence" value="ECO:0007669"/>
    <property type="project" value="InterPro"/>
</dbReference>
<dbReference type="STRING" id="283909.R7VLV3"/>
<dbReference type="InterPro" id="IPR001881">
    <property type="entry name" value="EGF-like_Ca-bd_dom"/>
</dbReference>
<dbReference type="EMBL" id="KB292229">
    <property type="protein sequence ID" value="ELU17940.1"/>
    <property type="molecule type" value="Genomic_DNA"/>
</dbReference>
<dbReference type="PROSITE" id="PS50092">
    <property type="entry name" value="TSP1"/>
    <property type="match status" value="1"/>
</dbReference>
<dbReference type="Pfam" id="PF00008">
    <property type="entry name" value="EGF"/>
    <property type="match status" value="3"/>
</dbReference>
<evidence type="ECO:0000259" key="7">
    <source>
        <dbReference type="PROSITE" id="PS50026"/>
    </source>
</evidence>
<dbReference type="FunFam" id="2.10.25.10:FF:000100">
    <property type="entry name" value="neurogenic locus notch homolog protein 3"/>
    <property type="match status" value="1"/>
</dbReference>
<dbReference type="PROSITE" id="PS01187">
    <property type="entry name" value="EGF_CA"/>
    <property type="match status" value="1"/>
</dbReference>
<feature type="domain" description="EGF-like" evidence="7">
    <location>
        <begin position="170"/>
        <end position="208"/>
    </location>
</feature>
<evidence type="ECO:0000256" key="3">
    <source>
        <dbReference type="ARBA" id="ARBA00022737"/>
    </source>
</evidence>
<dbReference type="InterPro" id="IPR000152">
    <property type="entry name" value="EGF-type_Asp/Asn_hydroxyl_site"/>
</dbReference>
<keyword evidence="5" id="KW-0325">Glycoprotein</keyword>
<comment type="caution">
    <text evidence="6">Lacks conserved residue(s) required for the propagation of feature annotation.</text>
</comment>
<dbReference type="Proteomes" id="UP000014760">
    <property type="component" value="Unassembled WGS sequence"/>
</dbReference>
<evidence type="ECO:0000256" key="6">
    <source>
        <dbReference type="PROSITE-ProRule" id="PRU00076"/>
    </source>
</evidence>
<name>R7VLV3_CAPTE</name>
<dbReference type="SUPFAM" id="SSF57196">
    <property type="entry name" value="EGF/Laminin"/>
    <property type="match status" value="3"/>
</dbReference>
<keyword evidence="3" id="KW-0677">Repeat</keyword>
<keyword evidence="1 6" id="KW-0245">EGF-like domain</keyword>
<dbReference type="InterPro" id="IPR018097">
    <property type="entry name" value="EGF_Ca-bd_CS"/>
</dbReference>
<keyword evidence="2" id="KW-0732">Signal</keyword>
<dbReference type="FunFam" id="2.10.25.10:FF:000118">
    <property type="entry name" value="protein delta homolog 2"/>
    <property type="match status" value="1"/>
</dbReference>
<evidence type="ECO:0000313" key="9">
    <source>
        <dbReference type="EnsemblMetazoa" id="CapteP148381"/>
    </source>
</evidence>
<organism evidence="8">
    <name type="scientific">Capitella teleta</name>
    <name type="common">Polychaete worm</name>
    <dbReference type="NCBI Taxonomy" id="283909"/>
    <lineage>
        <taxon>Eukaryota</taxon>
        <taxon>Metazoa</taxon>
        <taxon>Spiralia</taxon>
        <taxon>Lophotrochozoa</taxon>
        <taxon>Annelida</taxon>
        <taxon>Polychaeta</taxon>
        <taxon>Sedentaria</taxon>
        <taxon>Scolecida</taxon>
        <taxon>Capitellidae</taxon>
        <taxon>Capitella</taxon>
    </lineage>
</organism>
<reference evidence="10" key="1">
    <citation type="submission" date="2012-12" db="EMBL/GenBank/DDBJ databases">
        <authorList>
            <person name="Hellsten U."/>
            <person name="Grimwood J."/>
            <person name="Chapman J.A."/>
            <person name="Shapiro H."/>
            <person name="Aerts A."/>
            <person name="Otillar R.P."/>
            <person name="Terry A.Y."/>
            <person name="Boore J.L."/>
            <person name="Simakov O."/>
            <person name="Marletaz F."/>
            <person name="Cho S.-J."/>
            <person name="Edsinger-Gonzales E."/>
            <person name="Havlak P."/>
            <person name="Kuo D.-H."/>
            <person name="Larsson T."/>
            <person name="Lv J."/>
            <person name="Arendt D."/>
            <person name="Savage R."/>
            <person name="Osoegawa K."/>
            <person name="de Jong P."/>
            <person name="Lindberg D.R."/>
            <person name="Seaver E.C."/>
            <person name="Weisblat D.A."/>
            <person name="Putnam N.H."/>
            <person name="Grigoriev I.V."/>
            <person name="Rokhsar D.S."/>
        </authorList>
    </citation>
    <scope>NUCLEOTIDE SEQUENCE</scope>
    <source>
        <strain evidence="10">I ESC-2004</strain>
    </source>
</reference>
<evidence type="ECO:0000313" key="8">
    <source>
        <dbReference type="EMBL" id="ELU17940.1"/>
    </source>
</evidence>
<dbReference type="EnsemblMetazoa" id="CapteT148381">
    <property type="protein sequence ID" value="CapteP148381"/>
    <property type="gene ID" value="CapteG148381"/>
</dbReference>
<dbReference type="EMBL" id="AMQN01016600">
    <property type="status" value="NOT_ANNOTATED_CDS"/>
    <property type="molecule type" value="Genomic_DNA"/>
</dbReference>
<dbReference type="InterPro" id="IPR000742">
    <property type="entry name" value="EGF"/>
</dbReference>
<dbReference type="PANTHER" id="PTHR12916">
    <property type="entry name" value="CYTOCHROME C OXIDASE POLYPEPTIDE VIC-2"/>
    <property type="match status" value="1"/>
</dbReference>
<evidence type="ECO:0000256" key="2">
    <source>
        <dbReference type="ARBA" id="ARBA00022729"/>
    </source>
</evidence>
<dbReference type="CDD" id="cd00054">
    <property type="entry name" value="EGF_CA"/>
    <property type="match status" value="3"/>
</dbReference>
<protein>
    <recommendedName>
        <fullName evidence="7">EGF-like domain-containing protein</fullName>
    </recommendedName>
</protein>
<feature type="domain" description="EGF-like" evidence="7">
    <location>
        <begin position="48"/>
        <end position="84"/>
    </location>
</feature>
<dbReference type="PROSITE" id="PS00010">
    <property type="entry name" value="ASX_HYDROXYL"/>
    <property type="match status" value="2"/>
</dbReference>
<dbReference type="PROSITE" id="PS00022">
    <property type="entry name" value="EGF_1"/>
    <property type="match status" value="3"/>
</dbReference>
<evidence type="ECO:0000256" key="1">
    <source>
        <dbReference type="ARBA" id="ARBA00022536"/>
    </source>
</evidence>
<evidence type="ECO:0000256" key="5">
    <source>
        <dbReference type="ARBA" id="ARBA00023180"/>
    </source>
</evidence>
<dbReference type="AlphaFoldDB" id="R7VLV3"/>
<dbReference type="OrthoDB" id="5953235at2759"/>
<dbReference type="SMART" id="SM00179">
    <property type="entry name" value="EGF_CA"/>
    <property type="match status" value="3"/>
</dbReference>
<dbReference type="Gene3D" id="2.10.25.10">
    <property type="entry name" value="Laminin"/>
    <property type="match status" value="3"/>
</dbReference>
<dbReference type="PRINTS" id="PR00010">
    <property type="entry name" value="EGFBLOOD"/>
</dbReference>
<dbReference type="SMART" id="SM00181">
    <property type="entry name" value="EGF"/>
    <property type="match status" value="3"/>
</dbReference>
<feature type="disulfide bond" evidence="6">
    <location>
        <begin position="198"/>
        <end position="207"/>
    </location>
</feature>
<keyword evidence="10" id="KW-1185">Reference proteome</keyword>
<feature type="disulfide bond" evidence="6">
    <location>
        <begin position="74"/>
        <end position="83"/>
    </location>
</feature>
<sequence length="290" mass="31480">MEICCSVPGVADPCLPNPCLNGGVCTGDGDTFTCTCQPGYEGDTCGTDINECDPNPCNNGGTCTDELNDFSCVCPTGFTGSTCSEVTDETCGVVSQQFQSRTTLSCAQFIARYTSDDLLNSRCRRASISDCQNQVGANTWPSSASIVNCRQYHGLLIYNIEYCCQAADSGSDPCSRAGQPCQNGGTCVNYVYGFSCQCASGFYGRLCEHDMSSYCGAWSSWSGCSRPCGGCGVMSRYRICGGTRQYQSARCNVTRCPWAQRWRHRCCYNFHTNSWLNRPGRYCGRVGGLY</sequence>